<dbReference type="Gene3D" id="3.40.190.10">
    <property type="entry name" value="Periplasmic binding protein-like II"/>
    <property type="match status" value="1"/>
</dbReference>
<dbReference type="Gene3D" id="3.10.105.10">
    <property type="entry name" value="Dipeptide-binding Protein, Domain 3"/>
    <property type="match status" value="1"/>
</dbReference>
<feature type="domain" description="Solute-binding protein family 5" evidence="2">
    <location>
        <begin position="178"/>
        <end position="436"/>
    </location>
</feature>
<dbReference type="SUPFAM" id="SSF53850">
    <property type="entry name" value="Periplasmic binding protein-like II"/>
    <property type="match status" value="1"/>
</dbReference>
<dbReference type="Proteomes" id="UP001469365">
    <property type="component" value="Unassembled WGS sequence"/>
</dbReference>
<dbReference type="PANTHER" id="PTHR30290:SF72">
    <property type="entry name" value="HTH-TYPE TRANSCRIPTIONAL REGULATOR SGRR"/>
    <property type="match status" value="1"/>
</dbReference>
<evidence type="ECO:0000256" key="1">
    <source>
        <dbReference type="ARBA" id="ARBA00023125"/>
    </source>
</evidence>
<dbReference type="InterPro" id="IPR000914">
    <property type="entry name" value="SBP_5_dom"/>
</dbReference>
<dbReference type="EMBL" id="JBBPCC010000024">
    <property type="protein sequence ID" value="MEK8131827.1"/>
    <property type="molecule type" value="Genomic_DNA"/>
</dbReference>
<evidence type="ECO:0000259" key="2">
    <source>
        <dbReference type="Pfam" id="PF00496"/>
    </source>
</evidence>
<evidence type="ECO:0000259" key="3">
    <source>
        <dbReference type="Pfam" id="PF12793"/>
    </source>
</evidence>
<organism evidence="4 5">
    <name type="scientific">Paenibacillus filicis</name>
    <dbReference type="NCBI Taxonomy" id="669464"/>
    <lineage>
        <taxon>Bacteria</taxon>
        <taxon>Bacillati</taxon>
        <taxon>Bacillota</taxon>
        <taxon>Bacilli</taxon>
        <taxon>Bacillales</taxon>
        <taxon>Paenibacillaceae</taxon>
        <taxon>Paenibacillus</taxon>
    </lineage>
</organism>
<comment type="caution">
    <text evidence="4">The sequence shown here is derived from an EMBL/GenBank/DDBJ whole genome shotgun (WGS) entry which is preliminary data.</text>
</comment>
<dbReference type="Pfam" id="PF12793">
    <property type="entry name" value="SgrR_N"/>
    <property type="match status" value="1"/>
</dbReference>
<sequence>MHIAHHYLQLKRHYSDQGREPFSISLEQLAALLCCSTRNVKLILKQCTELGWICRTSGRGRGKLSTLALLAEPQDVLLPLIQAHIERGRYPEAMDLMREYAPQSPLMNREVLASISRQLGVKAAQSQPDVVASDLLRLPFYRELPSLDPLHAARRTELHLAGQIFDTLIDWDGVSGQVTPRLAFHTECSDDGREWRFHLRKGVTFHDGRPCTAEDIRSSLLWAAGLGNGQRDGIGLAPSRGPWQQLGLIAIEALHPRVLHIRLKAPNALLLPLLASAHASILPEAPGPDFPRLPVGTGPFRVLRNDAELLVLEAHAGYFRGRPQLDRIEMWILKELLTQQASSASLGGQPLLYTHPFQIHAEGAEQAAAIERTEGGCTFLLMNARKRGPLQCAELRRTIRTLLDNRRCIAELGGQRMIPAISFFPDWSAGDADTPAAGRTGFPSDRRITHGPVMPPPVIGPIQSACRLQLYTHPILNHSLEQTAGWIRHQLQAAHLDVDIHVLPDEQFRREGETDDADLLLLNPVNTPNREWSLLNLLEDASTGIRPRLPADRLEAIDEQLAALAAEDNPGKRQPLLRGLEALMLSADSVHLLYHVRQVSFHQPGLIGAERDEPYGWVDFSGLAIRPS</sequence>
<evidence type="ECO:0000313" key="5">
    <source>
        <dbReference type="Proteomes" id="UP001469365"/>
    </source>
</evidence>
<keyword evidence="1" id="KW-0238">DNA-binding</keyword>
<evidence type="ECO:0000313" key="4">
    <source>
        <dbReference type="EMBL" id="MEK8131827.1"/>
    </source>
</evidence>
<gene>
    <name evidence="4" type="ORF">WMW72_28360</name>
</gene>
<dbReference type="PANTHER" id="PTHR30290">
    <property type="entry name" value="PERIPLASMIC BINDING COMPONENT OF ABC TRANSPORTER"/>
    <property type="match status" value="1"/>
</dbReference>
<proteinExistence type="predicted"/>
<protein>
    <submittedName>
        <fullName evidence="4">ABC transporter substrate-binding protein</fullName>
    </submittedName>
</protein>
<keyword evidence="5" id="KW-1185">Reference proteome</keyword>
<feature type="domain" description="Transcriptional regulator SgrR N-terminal HTH" evidence="3">
    <location>
        <begin position="5"/>
        <end position="102"/>
    </location>
</feature>
<reference evidence="4 5" key="1">
    <citation type="submission" date="2024-04" db="EMBL/GenBank/DDBJ databases">
        <title>draft genome sequnece of Paenibacillus filicis.</title>
        <authorList>
            <person name="Kim D.-U."/>
        </authorList>
    </citation>
    <scope>NUCLEOTIDE SEQUENCE [LARGE SCALE GENOMIC DNA]</scope>
    <source>
        <strain evidence="4 5">KACC14197</strain>
    </source>
</reference>
<dbReference type="RefSeq" id="WP_341418958.1">
    <property type="nucleotide sequence ID" value="NZ_JBBPCC010000024.1"/>
</dbReference>
<dbReference type="InterPro" id="IPR039424">
    <property type="entry name" value="SBP_5"/>
</dbReference>
<dbReference type="InterPro" id="IPR025370">
    <property type="entry name" value="SgrR_HTH_N"/>
</dbReference>
<name>A0ABU9DSG1_9BACL</name>
<dbReference type="Pfam" id="PF00496">
    <property type="entry name" value="SBP_bac_5"/>
    <property type="match status" value="1"/>
</dbReference>
<accession>A0ABU9DSG1</accession>